<dbReference type="GO" id="GO:0016811">
    <property type="term" value="F:hydrolase activity, acting on carbon-nitrogen (but not peptide) bonds, in linear amides"/>
    <property type="evidence" value="ECO:0007669"/>
    <property type="project" value="InterPro"/>
</dbReference>
<keyword evidence="4 6" id="KW-0862">Zinc</keyword>
<evidence type="ECO:0000256" key="3">
    <source>
        <dbReference type="ARBA" id="ARBA00022801"/>
    </source>
</evidence>
<feature type="domain" description="AstE/AspA barrel-sandwich hybrid" evidence="7">
    <location>
        <begin position="208"/>
        <end position="289"/>
    </location>
</feature>
<evidence type="ECO:0000256" key="2">
    <source>
        <dbReference type="ARBA" id="ARBA00022723"/>
    </source>
</evidence>
<comment type="caution">
    <text evidence="9">The sequence shown here is derived from an EMBL/GenBank/DDBJ whole genome shotgun (WGS) entry which is preliminary data.</text>
</comment>
<dbReference type="InterPro" id="IPR055438">
    <property type="entry name" value="AstE_AspA_cat"/>
</dbReference>
<feature type="domain" description="Succinylglutamate desuccinylase/Aspartoacylase catalytic" evidence="8">
    <location>
        <begin position="5"/>
        <end position="193"/>
    </location>
</feature>
<evidence type="ECO:0000256" key="6">
    <source>
        <dbReference type="PIRSR" id="PIRSR018001-3"/>
    </source>
</evidence>
<keyword evidence="2 6" id="KW-0479">Metal-binding</keyword>
<evidence type="ECO:0000256" key="1">
    <source>
        <dbReference type="ARBA" id="ARBA00006173"/>
    </source>
</evidence>
<evidence type="ECO:0000256" key="4">
    <source>
        <dbReference type="ARBA" id="ARBA00022833"/>
    </source>
</evidence>
<comment type="cofactor">
    <cofactor evidence="6">
        <name>Zn(2+)</name>
        <dbReference type="ChEBI" id="CHEBI:29105"/>
    </cofactor>
    <text evidence="6">Binds 1 zinc ion per subunit.</text>
</comment>
<dbReference type="PIRSF" id="PIRSF018001">
    <property type="entry name" value="Aspartoacylase"/>
    <property type="match status" value="1"/>
</dbReference>
<feature type="binding site" evidence="6">
    <location>
        <position position="106"/>
    </location>
    <ligand>
        <name>Zn(2+)</name>
        <dbReference type="ChEBI" id="CHEBI:29105"/>
    </ligand>
</feature>
<reference evidence="9" key="2">
    <citation type="submission" date="2020-09" db="EMBL/GenBank/DDBJ databases">
        <authorList>
            <person name="Sun Q."/>
            <person name="Kim S."/>
        </authorList>
    </citation>
    <scope>NUCLEOTIDE SEQUENCE</scope>
    <source>
        <strain evidence="9">KCTC 23430</strain>
    </source>
</reference>
<dbReference type="Pfam" id="PF24827">
    <property type="entry name" value="AstE_AspA_cat"/>
    <property type="match status" value="1"/>
</dbReference>
<comment type="similarity">
    <text evidence="1">Belongs to the AspA/AstE family. Aspartoacylase subfamily.</text>
</comment>
<dbReference type="Proteomes" id="UP000644693">
    <property type="component" value="Unassembled WGS sequence"/>
</dbReference>
<dbReference type="Gene3D" id="2.20.25.160">
    <property type="match status" value="1"/>
</dbReference>
<feature type="binding site" evidence="6">
    <location>
        <position position="14"/>
    </location>
    <ligand>
        <name>Zn(2+)</name>
        <dbReference type="ChEBI" id="CHEBI:29105"/>
    </ligand>
</feature>
<dbReference type="RefSeq" id="WP_189475014.1">
    <property type="nucleotide sequence ID" value="NZ_BMYM01000001.1"/>
</dbReference>
<dbReference type="SUPFAM" id="SSF53187">
    <property type="entry name" value="Zn-dependent exopeptidases"/>
    <property type="match status" value="1"/>
</dbReference>
<evidence type="ECO:0000259" key="7">
    <source>
        <dbReference type="Pfam" id="PF04952"/>
    </source>
</evidence>
<feature type="binding site" evidence="6">
    <location>
        <position position="17"/>
    </location>
    <ligand>
        <name>Zn(2+)</name>
        <dbReference type="ChEBI" id="CHEBI:29105"/>
    </ligand>
</feature>
<name>A0A919CI37_9GAMM</name>
<evidence type="ECO:0000256" key="5">
    <source>
        <dbReference type="PIRSR" id="PIRSR018001-1"/>
    </source>
</evidence>
<evidence type="ECO:0000313" key="9">
    <source>
        <dbReference type="EMBL" id="GHD27577.1"/>
    </source>
</evidence>
<feature type="active site" description="Proton donor/acceptor" evidence="5">
    <location>
        <position position="165"/>
    </location>
</feature>
<dbReference type="GO" id="GO:0046872">
    <property type="term" value="F:metal ion binding"/>
    <property type="evidence" value="ECO:0007669"/>
    <property type="project" value="UniProtKB-KW"/>
</dbReference>
<evidence type="ECO:0000259" key="8">
    <source>
        <dbReference type="Pfam" id="PF24827"/>
    </source>
</evidence>
<reference evidence="9" key="1">
    <citation type="journal article" date="2014" name="Int. J. Syst. Evol. Microbiol.">
        <title>Complete genome sequence of Corynebacterium casei LMG S-19264T (=DSM 44701T), isolated from a smear-ripened cheese.</title>
        <authorList>
            <consortium name="US DOE Joint Genome Institute (JGI-PGF)"/>
            <person name="Walter F."/>
            <person name="Albersmeier A."/>
            <person name="Kalinowski J."/>
            <person name="Ruckert C."/>
        </authorList>
    </citation>
    <scope>NUCLEOTIDE SEQUENCE</scope>
    <source>
        <strain evidence="9">KCTC 23430</strain>
    </source>
</reference>
<dbReference type="EMBL" id="BMYM01000001">
    <property type="protein sequence ID" value="GHD27577.1"/>
    <property type="molecule type" value="Genomic_DNA"/>
</dbReference>
<dbReference type="HAMAP" id="MF_00704">
    <property type="entry name" value="Aspartoacylase"/>
    <property type="match status" value="1"/>
</dbReference>
<dbReference type="Gene3D" id="3.40.630.10">
    <property type="entry name" value="Zn peptidases"/>
    <property type="match status" value="1"/>
</dbReference>
<organism evidence="9 10">
    <name type="scientific">Parahalioglobus pacificus</name>
    <dbReference type="NCBI Taxonomy" id="930806"/>
    <lineage>
        <taxon>Bacteria</taxon>
        <taxon>Pseudomonadati</taxon>
        <taxon>Pseudomonadota</taxon>
        <taxon>Gammaproteobacteria</taxon>
        <taxon>Cellvibrionales</taxon>
        <taxon>Halieaceae</taxon>
        <taxon>Parahalioglobus</taxon>
    </lineage>
</organism>
<keyword evidence="10" id="KW-1185">Reference proteome</keyword>
<dbReference type="PANTHER" id="PTHR15162">
    <property type="entry name" value="ASPARTOACYLASE"/>
    <property type="match status" value="1"/>
</dbReference>
<dbReference type="Pfam" id="PF04952">
    <property type="entry name" value="AstE_AspA_hybrid"/>
    <property type="match status" value="1"/>
</dbReference>
<dbReference type="PANTHER" id="PTHR15162:SF7">
    <property type="entry name" value="SUCCINYLGLUTAMATE DESUCCINYLASE"/>
    <property type="match status" value="1"/>
</dbReference>
<keyword evidence="3" id="KW-0378">Hydrolase</keyword>
<accession>A0A919CI37</accession>
<sequence>MASLNRVVVVGGTHGNEKTGVQLIHRLQNNPQELTRESFTAQTLLANEAAIARNCRYLEQDLNRCFTDELLSEAAANKEQALAQAINRQFGPKGPDSKTEWMIDLHTTTANMGITLVVQQHDPIALDMAHYVQQKLPEAVIFYENNTSAADPFLCSVARHGFLIEVGPIPQGLLRWEIFEQTRQALSHSLDFIERLDAGEIDLESPREAEVFQFVEKLHLPRNTAGEISGMVHPDLQDKDYHQLKPGEPLFILDTGQTIPFDGPEPVHVAFVNEAAYYDQAYGLSIMRKRSLSWKH</sequence>
<dbReference type="GO" id="GO:0005829">
    <property type="term" value="C:cytosol"/>
    <property type="evidence" value="ECO:0007669"/>
    <property type="project" value="TreeGrafter"/>
</dbReference>
<proteinExistence type="inferred from homology"/>
<dbReference type="AlphaFoldDB" id="A0A919CI37"/>
<dbReference type="NCBIfam" id="NF002601">
    <property type="entry name" value="PRK02259.1"/>
    <property type="match status" value="1"/>
</dbReference>
<dbReference type="InterPro" id="IPR050178">
    <property type="entry name" value="AspA/AstE_fam"/>
</dbReference>
<dbReference type="InterPro" id="IPR016708">
    <property type="entry name" value="Aspartoacylase"/>
</dbReference>
<protein>
    <submittedName>
        <fullName evidence="9">Aspartoacylase</fullName>
    </submittedName>
</protein>
<dbReference type="InterPro" id="IPR007036">
    <property type="entry name" value="Aste_AspA_hybrid_dom"/>
</dbReference>
<gene>
    <name evidence="9" type="ORF">GCM10007053_06080</name>
</gene>
<dbReference type="GO" id="GO:0016788">
    <property type="term" value="F:hydrolase activity, acting on ester bonds"/>
    <property type="evidence" value="ECO:0007669"/>
    <property type="project" value="InterPro"/>
</dbReference>
<dbReference type="CDD" id="cd06909">
    <property type="entry name" value="M14_ASPA"/>
    <property type="match status" value="1"/>
</dbReference>
<evidence type="ECO:0000313" key="10">
    <source>
        <dbReference type="Proteomes" id="UP000644693"/>
    </source>
</evidence>